<gene>
    <name evidence="1" type="ORF">IQ251_14590</name>
</gene>
<evidence type="ECO:0000313" key="2">
    <source>
        <dbReference type="Proteomes" id="UP000598360"/>
    </source>
</evidence>
<dbReference type="RefSeq" id="WP_193929121.1">
    <property type="nucleotide sequence ID" value="NZ_JADEYC010000023.1"/>
</dbReference>
<protein>
    <submittedName>
        <fullName evidence="1">Uncharacterized protein</fullName>
    </submittedName>
</protein>
<dbReference type="EMBL" id="JADEYC010000023">
    <property type="protein sequence ID" value="MBE9375678.1"/>
    <property type="molecule type" value="Genomic_DNA"/>
</dbReference>
<evidence type="ECO:0000313" key="1">
    <source>
        <dbReference type="EMBL" id="MBE9375678.1"/>
    </source>
</evidence>
<dbReference type="Proteomes" id="UP000598360">
    <property type="component" value="Unassembled WGS sequence"/>
</dbReference>
<accession>A0A929BDM6</accession>
<organism evidence="1 2">
    <name type="scientific">Saccharopolyspora montiporae</name>
    <dbReference type="NCBI Taxonomy" id="2781240"/>
    <lineage>
        <taxon>Bacteria</taxon>
        <taxon>Bacillati</taxon>
        <taxon>Actinomycetota</taxon>
        <taxon>Actinomycetes</taxon>
        <taxon>Pseudonocardiales</taxon>
        <taxon>Pseudonocardiaceae</taxon>
        <taxon>Saccharopolyspora</taxon>
    </lineage>
</organism>
<comment type="caution">
    <text evidence="1">The sequence shown here is derived from an EMBL/GenBank/DDBJ whole genome shotgun (WGS) entry which is preliminary data.</text>
</comment>
<dbReference type="AlphaFoldDB" id="A0A929BDM6"/>
<name>A0A929BDM6_9PSEU</name>
<keyword evidence="2" id="KW-1185">Reference proteome</keyword>
<proteinExistence type="predicted"/>
<sequence>MIESHPEPGVERDEAQWRLQELVEELDRDGPSTRRVRARWLRLVPPLTAVRPDVPVARSSKLLDAALPQR</sequence>
<reference evidence="1" key="1">
    <citation type="submission" date="2020-10" db="EMBL/GenBank/DDBJ databases">
        <title>Diversity and distribution of actinomycetes associated with coral in the coast of Hainan.</title>
        <authorList>
            <person name="Li F."/>
        </authorList>
    </citation>
    <scope>NUCLEOTIDE SEQUENCE</scope>
    <source>
        <strain evidence="1">HNM0983</strain>
    </source>
</reference>